<proteinExistence type="predicted"/>
<organism evidence="2 3">
    <name type="scientific">Dryococelus australis</name>
    <dbReference type="NCBI Taxonomy" id="614101"/>
    <lineage>
        <taxon>Eukaryota</taxon>
        <taxon>Metazoa</taxon>
        <taxon>Ecdysozoa</taxon>
        <taxon>Arthropoda</taxon>
        <taxon>Hexapoda</taxon>
        <taxon>Insecta</taxon>
        <taxon>Pterygota</taxon>
        <taxon>Neoptera</taxon>
        <taxon>Polyneoptera</taxon>
        <taxon>Phasmatodea</taxon>
        <taxon>Verophasmatodea</taxon>
        <taxon>Anareolatae</taxon>
        <taxon>Phasmatidae</taxon>
        <taxon>Eurycanthinae</taxon>
        <taxon>Dryococelus</taxon>
    </lineage>
</organism>
<keyword evidence="3" id="KW-1185">Reference proteome</keyword>
<protein>
    <submittedName>
        <fullName evidence="2">Uncharacterized protein</fullName>
    </submittedName>
</protein>
<comment type="caution">
    <text evidence="2">The sequence shown here is derived from an EMBL/GenBank/DDBJ whole genome shotgun (WGS) entry which is preliminary data.</text>
</comment>
<accession>A0ABQ9IC38</accession>
<dbReference type="Proteomes" id="UP001159363">
    <property type="component" value="Chromosome 2"/>
</dbReference>
<feature type="region of interest" description="Disordered" evidence="1">
    <location>
        <begin position="166"/>
        <end position="216"/>
    </location>
</feature>
<gene>
    <name evidence="2" type="ORF">PR048_006855</name>
</gene>
<dbReference type="EMBL" id="JARBHB010000002">
    <property type="protein sequence ID" value="KAJ8894243.1"/>
    <property type="molecule type" value="Genomic_DNA"/>
</dbReference>
<evidence type="ECO:0000256" key="1">
    <source>
        <dbReference type="SAM" id="MobiDB-lite"/>
    </source>
</evidence>
<evidence type="ECO:0000313" key="2">
    <source>
        <dbReference type="EMBL" id="KAJ8894243.1"/>
    </source>
</evidence>
<sequence>MLRGRGDLAVRLLAPLPLPGLIPCRITPGFSHVRIVSDDAAGRRFVSGISCFPRSCIPALLHSQLISPSSALKNSRSSFKTMKQREIKGTKIAEEVPVPTMRSSRQLDGPLKNAGVKQSLLLRELEPHAPAKLRRRSANMSEGRPPISAWYSLLAVPPHFLNQTFEESSRRRFRKVRSNRKRPITHSAARSNQSDERRLLRASRSQSANEHAHIKGNATPFRLRALPRNTGKINLWLAAVQLQFENSQAGWAGCTRPGLDNVKPNGGDKGPLTEPGPPPR</sequence>
<evidence type="ECO:0000313" key="3">
    <source>
        <dbReference type="Proteomes" id="UP001159363"/>
    </source>
</evidence>
<feature type="region of interest" description="Disordered" evidence="1">
    <location>
        <begin position="255"/>
        <end position="280"/>
    </location>
</feature>
<name>A0ABQ9IC38_9NEOP</name>
<feature type="compositionally biased region" description="Basic residues" evidence="1">
    <location>
        <begin position="171"/>
        <end position="184"/>
    </location>
</feature>
<reference evidence="2 3" key="1">
    <citation type="submission" date="2023-02" db="EMBL/GenBank/DDBJ databases">
        <title>LHISI_Scaffold_Assembly.</title>
        <authorList>
            <person name="Stuart O.P."/>
            <person name="Cleave R."/>
            <person name="Magrath M.J.L."/>
            <person name="Mikheyev A.S."/>
        </authorList>
    </citation>
    <scope>NUCLEOTIDE SEQUENCE [LARGE SCALE GENOMIC DNA]</scope>
    <source>
        <strain evidence="2">Daus_M_001</strain>
        <tissue evidence="2">Leg muscle</tissue>
    </source>
</reference>